<proteinExistence type="predicted"/>
<geneLocation type="plasmid" evidence="2 3">
    <name>pMNOD01</name>
</geneLocation>
<organism evidence="2 3">
    <name type="scientific">Methylobacterium nodulans (strain LMG 21967 / CNCM I-2342 / ORS 2060)</name>
    <dbReference type="NCBI Taxonomy" id="460265"/>
    <lineage>
        <taxon>Bacteria</taxon>
        <taxon>Pseudomonadati</taxon>
        <taxon>Pseudomonadota</taxon>
        <taxon>Alphaproteobacteria</taxon>
        <taxon>Hyphomicrobiales</taxon>
        <taxon>Methylobacteriaceae</taxon>
        <taxon>Methylobacterium</taxon>
    </lineage>
</organism>
<dbReference type="HOGENOM" id="CLU_115405_0_0_5"/>
<evidence type="ECO:0000259" key="1">
    <source>
        <dbReference type="SMART" id="SM00953"/>
    </source>
</evidence>
<dbReference type="Pfam" id="PF08808">
    <property type="entry name" value="RES"/>
    <property type="match status" value="1"/>
</dbReference>
<dbReference type="Proteomes" id="UP000008207">
    <property type="component" value="Plasmid pMNOD01"/>
</dbReference>
<reference evidence="3" key="1">
    <citation type="submission" date="2009-01" db="EMBL/GenBank/DDBJ databases">
        <title>Complete sequence of plasmid 1 of Methylobacterium nodulans ORS 2060.</title>
        <authorList>
            <consortium name="US DOE Joint Genome Institute"/>
            <person name="Lucas S."/>
            <person name="Copeland A."/>
            <person name="Lapidus A."/>
            <person name="Glavina del Rio T."/>
            <person name="Dalin E."/>
            <person name="Tice H."/>
            <person name="Bruce D."/>
            <person name="Goodwin L."/>
            <person name="Pitluck S."/>
            <person name="Sims D."/>
            <person name="Brettin T."/>
            <person name="Detter J.C."/>
            <person name="Han C."/>
            <person name="Larimer F."/>
            <person name="Land M."/>
            <person name="Hauser L."/>
            <person name="Kyrpides N."/>
            <person name="Ivanova N."/>
            <person name="Marx C.J."/>
            <person name="Richardson P."/>
        </authorList>
    </citation>
    <scope>NUCLEOTIDE SEQUENCE [LARGE SCALE GENOMIC DNA]</scope>
    <source>
        <strain evidence="3">LMG 21967 / CNCM I-2342 / ORS 2060</strain>
        <plasmid evidence="3">Plasmid pMNOD01</plasmid>
    </source>
</reference>
<dbReference type="EMBL" id="CP001350">
    <property type="protein sequence ID" value="ACL62691.1"/>
    <property type="molecule type" value="Genomic_DNA"/>
</dbReference>
<dbReference type="KEGG" id="mno:Mnod_8613"/>
<evidence type="ECO:0000313" key="3">
    <source>
        <dbReference type="Proteomes" id="UP000008207"/>
    </source>
</evidence>
<keyword evidence="3" id="KW-1185">Reference proteome</keyword>
<gene>
    <name evidence="2" type="ordered locus">Mnod_8613</name>
</gene>
<name>B8IWA1_METNO</name>
<dbReference type="InterPro" id="IPR014914">
    <property type="entry name" value="RES_dom"/>
</dbReference>
<accession>B8IWA1</accession>
<sequence>MAGTYPPANFADARLRLHTVAPGERYGRIYMAKYPDPIGYGKAKSRFSDPRRRKEQSRFGVLYLGETLTVCFLEAALRDRRDGKVGVLGVEETELEDRRYAEIEAATSLRLVDLRENAAVAMGVPTDVLRGTRHTLGRVWSLAFHEHPATPDGIIYPSRLNGQINLAIYGRAVSKLKAVRVRRLIDVAELAPLLGEFQVALLPPLDFEILLSDLHDALHSTIRRG</sequence>
<feature type="domain" description="RES" evidence="1">
    <location>
        <begin position="36"/>
        <end position="180"/>
    </location>
</feature>
<keyword evidence="2" id="KW-0614">Plasmid</keyword>
<dbReference type="AlphaFoldDB" id="B8IWA1"/>
<evidence type="ECO:0000313" key="2">
    <source>
        <dbReference type="EMBL" id="ACL62691.1"/>
    </source>
</evidence>
<dbReference type="RefSeq" id="WP_015934226.1">
    <property type="nucleotide sequence ID" value="NC_011892.1"/>
</dbReference>
<protein>
    <submittedName>
        <fullName evidence="2">RES domain protein</fullName>
    </submittedName>
</protein>
<dbReference type="SMART" id="SM00953">
    <property type="entry name" value="RES"/>
    <property type="match status" value="1"/>
</dbReference>